<proteinExistence type="predicted"/>
<comment type="caution">
    <text evidence="1">The sequence shown here is derived from an EMBL/GenBank/DDBJ whole genome shotgun (WGS) entry which is preliminary data.</text>
</comment>
<accession>A0AAW5KQE1</accession>
<dbReference type="Proteomes" id="UP001206236">
    <property type="component" value="Unassembled WGS sequence"/>
</dbReference>
<dbReference type="EMBL" id="JANGCN010000019">
    <property type="protein sequence ID" value="MCQ5153497.1"/>
    <property type="molecule type" value="Genomic_DNA"/>
</dbReference>
<name>A0AAW5KQE1_9FIRM</name>
<dbReference type="AlphaFoldDB" id="A0AAW5KQE1"/>
<gene>
    <name evidence="1" type="ORF">NE632_09260</name>
</gene>
<reference evidence="1" key="1">
    <citation type="submission" date="2022-06" db="EMBL/GenBank/DDBJ databases">
        <title>Isolation of gut microbiota from human fecal samples.</title>
        <authorList>
            <person name="Pamer E.G."/>
            <person name="Barat B."/>
            <person name="Waligurski E."/>
            <person name="Medina S."/>
            <person name="Paddock L."/>
            <person name="Mostad J."/>
        </authorList>
    </citation>
    <scope>NUCLEOTIDE SEQUENCE</scope>
    <source>
        <strain evidence="1">DFI.5.57</strain>
    </source>
</reference>
<evidence type="ECO:0008006" key="3">
    <source>
        <dbReference type="Google" id="ProtNLM"/>
    </source>
</evidence>
<evidence type="ECO:0000313" key="1">
    <source>
        <dbReference type="EMBL" id="MCQ5153497.1"/>
    </source>
</evidence>
<organism evidence="1 2">
    <name type="scientific">Ruminococcus bicirculans</name>
    <name type="common">ex Wegman et al. 2014</name>
    <dbReference type="NCBI Taxonomy" id="1160721"/>
    <lineage>
        <taxon>Bacteria</taxon>
        <taxon>Bacillati</taxon>
        <taxon>Bacillota</taxon>
        <taxon>Clostridia</taxon>
        <taxon>Eubacteriales</taxon>
        <taxon>Oscillospiraceae</taxon>
        <taxon>Ruminococcus</taxon>
    </lineage>
</organism>
<sequence>MLARIIQGKRLKPLPKIKKMGKFEKEQFSNLKEAHPEAETQVSVKPMDSNGNAMRNGGNYLDGIALDSDGNHFIEEYKASQTAPYTSNQKANGFDTGALNKDLVVTGEGGGVFKPVDVIPEGTPINTIRGK</sequence>
<protein>
    <recommendedName>
        <fullName evidence="3">Pre-toxin TG domain-containing protein</fullName>
    </recommendedName>
</protein>
<evidence type="ECO:0000313" key="2">
    <source>
        <dbReference type="Proteomes" id="UP001206236"/>
    </source>
</evidence>
<dbReference type="RefSeq" id="WP_256322180.1">
    <property type="nucleotide sequence ID" value="NZ_CAKWZC010000013.1"/>
</dbReference>